<dbReference type="SUPFAM" id="SSF103473">
    <property type="entry name" value="MFS general substrate transporter"/>
    <property type="match status" value="1"/>
</dbReference>
<keyword evidence="2" id="KW-0813">Transport</keyword>
<dbReference type="AlphaFoldDB" id="E2ZAW1"/>
<feature type="transmembrane region" description="Helical" evidence="6">
    <location>
        <begin position="274"/>
        <end position="291"/>
    </location>
</feature>
<proteinExistence type="predicted"/>
<evidence type="ECO:0000256" key="1">
    <source>
        <dbReference type="ARBA" id="ARBA00004651"/>
    </source>
</evidence>
<dbReference type="OrthoDB" id="9770492at2"/>
<feature type="transmembrane region" description="Helical" evidence="6">
    <location>
        <begin position="7"/>
        <end position="33"/>
    </location>
</feature>
<feature type="transmembrane region" description="Helical" evidence="6">
    <location>
        <begin position="162"/>
        <end position="179"/>
    </location>
</feature>
<feature type="transmembrane region" description="Helical" evidence="6">
    <location>
        <begin position="72"/>
        <end position="90"/>
    </location>
</feature>
<dbReference type="InterPro" id="IPR011701">
    <property type="entry name" value="MFS"/>
</dbReference>
<feature type="transmembrane region" description="Helical" evidence="6">
    <location>
        <begin position="247"/>
        <end position="267"/>
    </location>
</feature>
<keyword evidence="4 6" id="KW-1133">Transmembrane helix</keyword>
<dbReference type="CDD" id="cd17478">
    <property type="entry name" value="MFS_FsR"/>
    <property type="match status" value="1"/>
</dbReference>
<evidence type="ECO:0000313" key="8">
    <source>
        <dbReference type="EMBL" id="EFQ04541.1"/>
    </source>
</evidence>
<evidence type="ECO:0000256" key="2">
    <source>
        <dbReference type="ARBA" id="ARBA00022448"/>
    </source>
</evidence>
<dbReference type="EMBL" id="AECS01000013">
    <property type="protein sequence ID" value="EFQ04541.1"/>
    <property type="molecule type" value="Genomic_DNA"/>
</dbReference>
<dbReference type="PROSITE" id="PS50850">
    <property type="entry name" value="MFS"/>
    <property type="match status" value="1"/>
</dbReference>
<dbReference type="PANTHER" id="PTHR43129:SF1">
    <property type="entry name" value="FOSMIDOMYCIN RESISTANCE PROTEIN"/>
    <property type="match status" value="1"/>
</dbReference>
<feature type="transmembrane region" description="Helical" evidence="6">
    <location>
        <begin position="96"/>
        <end position="113"/>
    </location>
</feature>
<name>E2ZAW1_9FIRM</name>
<keyword evidence="5 6" id="KW-0472">Membrane</keyword>
<dbReference type="HOGENOM" id="CLU_040537_0_0_9"/>
<dbReference type="Pfam" id="PF07690">
    <property type="entry name" value="MFS_1"/>
    <property type="match status" value="1"/>
</dbReference>
<dbReference type="PANTHER" id="PTHR43129">
    <property type="entry name" value="FOSMIDOMYCIN RESISTANCE PROTEIN"/>
    <property type="match status" value="1"/>
</dbReference>
<evidence type="ECO:0000256" key="3">
    <source>
        <dbReference type="ARBA" id="ARBA00022692"/>
    </source>
</evidence>
<evidence type="ECO:0000313" key="9">
    <source>
        <dbReference type="Proteomes" id="UP000003195"/>
    </source>
</evidence>
<dbReference type="eggNOG" id="COG2271">
    <property type="taxonomic scope" value="Bacteria"/>
</dbReference>
<keyword evidence="3 6" id="KW-0812">Transmembrane</keyword>
<organism evidence="8 9">
    <name type="scientific">Megasphaera micronuciformis F0359</name>
    <dbReference type="NCBI Taxonomy" id="706434"/>
    <lineage>
        <taxon>Bacteria</taxon>
        <taxon>Bacillati</taxon>
        <taxon>Bacillota</taxon>
        <taxon>Negativicutes</taxon>
        <taxon>Veillonellales</taxon>
        <taxon>Veillonellaceae</taxon>
        <taxon>Megasphaera</taxon>
    </lineage>
</organism>
<dbReference type="Gene3D" id="1.20.1250.20">
    <property type="entry name" value="MFS general substrate transporter like domains"/>
    <property type="match status" value="2"/>
</dbReference>
<evidence type="ECO:0000256" key="4">
    <source>
        <dbReference type="ARBA" id="ARBA00022989"/>
    </source>
</evidence>
<feature type="transmembrane region" description="Helical" evidence="6">
    <location>
        <begin position="134"/>
        <end position="156"/>
    </location>
</feature>
<keyword evidence="9" id="KW-1185">Reference proteome</keyword>
<gene>
    <name evidence="8" type="ORF">HMPREF9429_00582</name>
</gene>
<dbReference type="STRING" id="706434.HMPREF9429_00582"/>
<sequence length="388" mass="41641">MNRMNPYVYMFSLGHFSVDWAQSAFPALLPYFITLCSLSYRDATALLFANILLASVTQPILGYYSDKVSKPWFIPFGVLLSGLSLTALAFTDNYSVIFICSMLSGLGSSIYHPEAARMVNEISGAIKGKAMGTFSVGGSVGFAVGPIIAGLCAYAFDIHGLAVFAVVNTGLALFLYHHLPKVLAQINRNETVEETVTGRMEKRNDWSSFSRLTVVIFARSISFAVCNAFIPLFWVKVLGRTPSEGSLALSLLFAIGVVGTYVGGLIADRTGFVKVMRVAITLMVPAMYFFVHSTTAWEAALFIVPVGLTLFAPYSAIVVLGQTFLGKNVGFASGVTLGLSVTIGGLLTPLVGWAADIWGIPTALQVLWICAAIGAIFTFSVREPKDAA</sequence>
<feature type="domain" description="Major facilitator superfamily (MFS) profile" evidence="7">
    <location>
        <begin position="7"/>
        <end position="386"/>
    </location>
</feature>
<evidence type="ECO:0000256" key="5">
    <source>
        <dbReference type="ARBA" id="ARBA00023136"/>
    </source>
</evidence>
<dbReference type="GO" id="GO:0022857">
    <property type="term" value="F:transmembrane transporter activity"/>
    <property type="evidence" value="ECO:0007669"/>
    <property type="project" value="InterPro"/>
</dbReference>
<dbReference type="InterPro" id="IPR020846">
    <property type="entry name" value="MFS_dom"/>
</dbReference>
<evidence type="ECO:0000256" key="6">
    <source>
        <dbReference type="SAM" id="Phobius"/>
    </source>
</evidence>
<dbReference type="RefSeq" id="WP_006941446.1">
    <property type="nucleotide sequence ID" value="NZ_GL538186.1"/>
</dbReference>
<comment type="subcellular location">
    <subcellularLocation>
        <location evidence="1">Cell membrane</location>
        <topology evidence="1">Multi-pass membrane protein</topology>
    </subcellularLocation>
</comment>
<feature type="transmembrane region" description="Helical" evidence="6">
    <location>
        <begin position="45"/>
        <end position="65"/>
    </location>
</feature>
<accession>E2ZAW1</accession>
<protein>
    <submittedName>
        <fullName evidence="8">Transporter, major facilitator family protein</fullName>
    </submittedName>
</protein>
<reference evidence="8 9" key="1">
    <citation type="submission" date="2010-08" db="EMBL/GenBank/DDBJ databases">
        <authorList>
            <person name="Weinstock G."/>
            <person name="Sodergren E."/>
            <person name="Clifton S."/>
            <person name="Fulton L."/>
            <person name="Fulton B."/>
            <person name="Courtney L."/>
            <person name="Fronick C."/>
            <person name="Harrison M."/>
            <person name="Strong C."/>
            <person name="Farmer C."/>
            <person name="Delahaunty K."/>
            <person name="Markovic C."/>
            <person name="Hall O."/>
            <person name="Minx P."/>
            <person name="Tomlinson C."/>
            <person name="Mitreva M."/>
            <person name="Hou S."/>
            <person name="Chen J."/>
            <person name="Wollam A."/>
            <person name="Pepin K.H."/>
            <person name="Johnson M."/>
            <person name="Bhonagiri V."/>
            <person name="Zhang X."/>
            <person name="Suruliraj S."/>
            <person name="Warren W."/>
            <person name="Chinwalla A."/>
            <person name="Mardis E.R."/>
            <person name="Wilson R.K."/>
        </authorList>
    </citation>
    <scope>NUCLEOTIDE SEQUENCE [LARGE SCALE GENOMIC DNA]</scope>
    <source>
        <strain evidence="8 9">F0359</strain>
    </source>
</reference>
<comment type="caution">
    <text evidence="8">The sequence shown here is derived from an EMBL/GenBank/DDBJ whole genome shotgun (WGS) entry which is preliminary data.</text>
</comment>
<dbReference type="InterPro" id="IPR036259">
    <property type="entry name" value="MFS_trans_sf"/>
</dbReference>
<feature type="transmembrane region" description="Helical" evidence="6">
    <location>
        <begin position="329"/>
        <end position="351"/>
    </location>
</feature>
<evidence type="ECO:0000259" key="7">
    <source>
        <dbReference type="PROSITE" id="PS50850"/>
    </source>
</evidence>
<feature type="transmembrane region" description="Helical" evidence="6">
    <location>
        <begin position="357"/>
        <end position="379"/>
    </location>
</feature>
<feature type="transmembrane region" description="Helical" evidence="6">
    <location>
        <begin position="297"/>
        <end position="317"/>
    </location>
</feature>
<feature type="transmembrane region" description="Helical" evidence="6">
    <location>
        <begin position="209"/>
        <end position="235"/>
    </location>
</feature>
<dbReference type="GO" id="GO:0005886">
    <property type="term" value="C:plasma membrane"/>
    <property type="evidence" value="ECO:0007669"/>
    <property type="project" value="UniProtKB-SubCell"/>
</dbReference>
<dbReference type="Proteomes" id="UP000003195">
    <property type="component" value="Unassembled WGS sequence"/>
</dbReference>